<dbReference type="AlphaFoldDB" id="A0A917J0I4"/>
<keyword evidence="10" id="KW-0460">Magnesium</keyword>
<feature type="active site" description="Proton donor" evidence="8">
    <location>
        <position position="13"/>
    </location>
</feature>
<dbReference type="InterPro" id="IPR036412">
    <property type="entry name" value="HAD-like_sf"/>
</dbReference>
<dbReference type="Gene3D" id="3.40.50.1000">
    <property type="entry name" value="HAD superfamily/HAD-like"/>
    <property type="match status" value="1"/>
</dbReference>
<dbReference type="EMBL" id="BMIB01000003">
    <property type="protein sequence ID" value="GGH71851.1"/>
    <property type="molecule type" value="Genomic_DNA"/>
</dbReference>
<dbReference type="GO" id="GO:0016791">
    <property type="term" value="F:phosphatase activity"/>
    <property type="evidence" value="ECO:0007669"/>
    <property type="project" value="InterPro"/>
</dbReference>
<feature type="binding site" evidence="10">
    <location>
        <position position="13"/>
    </location>
    <ligand>
        <name>Mg(2+)</name>
        <dbReference type="ChEBI" id="CHEBI:18420"/>
    </ligand>
</feature>
<feature type="active site" description="Nucleophile" evidence="8">
    <location>
        <position position="11"/>
    </location>
</feature>
<dbReference type="Pfam" id="PF13242">
    <property type="entry name" value="Hydrolase_like"/>
    <property type="match status" value="1"/>
</dbReference>
<evidence type="ECO:0000313" key="12">
    <source>
        <dbReference type="Proteomes" id="UP000627292"/>
    </source>
</evidence>
<dbReference type="RefSeq" id="WP_188953940.1">
    <property type="nucleotide sequence ID" value="NZ_BMIB01000003.1"/>
</dbReference>
<dbReference type="InterPro" id="IPR006549">
    <property type="entry name" value="HAD-SF_hydro_IIIA"/>
</dbReference>
<comment type="cofactor">
    <cofactor evidence="10">
        <name>Mg(2+)</name>
        <dbReference type="ChEBI" id="CHEBI:18420"/>
    </cofactor>
</comment>
<proteinExistence type="inferred from homology"/>
<feature type="site" description="Stabilizes the phosphoryl group" evidence="9">
    <location>
        <position position="105"/>
    </location>
</feature>
<keyword evidence="5 7" id="KW-0119">Carbohydrate metabolism</keyword>
<dbReference type="InterPro" id="IPR006543">
    <property type="entry name" value="Histidinol-phos"/>
</dbReference>
<dbReference type="PANTHER" id="PTHR42891">
    <property type="entry name" value="D-GLYCERO-BETA-D-MANNO-HEPTOSE-1,7-BISPHOSPHATE 7-PHOSPHATASE"/>
    <property type="match status" value="1"/>
</dbReference>
<organism evidence="11 12">
    <name type="scientific">Filimonas zeae</name>
    <dbReference type="NCBI Taxonomy" id="1737353"/>
    <lineage>
        <taxon>Bacteria</taxon>
        <taxon>Pseudomonadati</taxon>
        <taxon>Bacteroidota</taxon>
        <taxon>Chitinophagia</taxon>
        <taxon>Chitinophagales</taxon>
        <taxon>Chitinophagaceae</taxon>
        <taxon>Filimonas</taxon>
    </lineage>
</organism>
<dbReference type="NCBIfam" id="TIGR01662">
    <property type="entry name" value="HAD-SF-IIIA"/>
    <property type="match status" value="1"/>
</dbReference>
<sequence length="184" mass="20437">MIDKSWTLFLDRDGVINPEKDNDYILHVGEFSFYDGVLQAMPVFSRLFGTIVLVTNQKGIGKGRMTEADLAGIHSYMVTEIVNNGGRLDKIYFAPDLDADAFNRKPNPGMAHQAKADFPQIDFTRSVMVGNKLTDMQFGRNAGIAHTVFLATTNPETPFPHPLVDERFNSLAAYATHLEALTKA</sequence>
<accession>A0A917J0I4</accession>
<feature type="site" description="Stabilizes the phosphoryl group" evidence="9">
    <location>
        <position position="55"/>
    </location>
</feature>
<keyword evidence="3 10" id="KW-0479">Metal-binding</keyword>
<evidence type="ECO:0000256" key="3">
    <source>
        <dbReference type="ARBA" id="ARBA00022723"/>
    </source>
</evidence>
<dbReference type="PIRSF" id="PIRSF004682">
    <property type="entry name" value="GmhB"/>
    <property type="match status" value="1"/>
</dbReference>
<dbReference type="GO" id="GO:0005975">
    <property type="term" value="P:carbohydrate metabolic process"/>
    <property type="evidence" value="ECO:0007669"/>
    <property type="project" value="InterPro"/>
</dbReference>
<keyword evidence="4 7" id="KW-0378">Hydrolase</keyword>
<comment type="caution">
    <text evidence="11">The sequence shown here is derived from an EMBL/GenBank/DDBJ whole genome shotgun (WGS) entry which is preliminary data.</text>
</comment>
<dbReference type="NCBIfam" id="TIGR01656">
    <property type="entry name" value="Histidinol-ppas"/>
    <property type="match status" value="1"/>
</dbReference>
<evidence type="ECO:0000256" key="5">
    <source>
        <dbReference type="ARBA" id="ARBA00023277"/>
    </source>
</evidence>
<dbReference type="GO" id="GO:0005737">
    <property type="term" value="C:cytoplasm"/>
    <property type="evidence" value="ECO:0007669"/>
    <property type="project" value="UniProtKB-SubCell"/>
</dbReference>
<evidence type="ECO:0000256" key="7">
    <source>
        <dbReference type="PIRNR" id="PIRNR004682"/>
    </source>
</evidence>
<dbReference type="InterPro" id="IPR023214">
    <property type="entry name" value="HAD_sf"/>
</dbReference>
<evidence type="ECO:0000256" key="1">
    <source>
        <dbReference type="ARBA" id="ARBA00004496"/>
    </source>
</evidence>
<dbReference type="PANTHER" id="PTHR42891:SF1">
    <property type="entry name" value="D-GLYCERO-BETA-D-MANNO-HEPTOSE-1,7-BISPHOSPHATE 7-PHOSPHATASE"/>
    <property type="match status" value="1"/>
</dbReference>
<feature type="binding site" evidence="10">
    <location>
        <position position="132"/>
    </location>
    <ligand>
        <name>Mg(2+)</name>
        <dbReference type="ChEBI" id="CHEBI:18420"/>
    </ligand>
</feature>
<reference evidence="11" key="1">
    <citation type="journal article" date="2014" name="Int. J. Syst. Evol. Microbiol.">
        <title>Complete genome sequence of Corynebacterium casei LMG S-19264T (=DSM 44701T), isolated from a smear-ripened cheese.</title>
        <authorList>
            <consortium name="US DOE Joint Genome Institute (JGI-PGF)"/>
            <person name="Walter F."/>
            <person name="Albersmeier A."/>
            <person name="Kalinowski J."/>
            <person name="Ruckert C."/>
        </authorList>
    </citation>
    <scope>NUCLEOTIDE SEQUENCE</scope>
    <source>
        <strain evidence="11">CGMCC 1.15290</strain>
    </source>
</reference>
<reference evidence="11" key="2">
    <citation type="submission" date="2020-09" db="EMBL/GenBank/DDBJ databases">
        <authorList>
            <person name="Sun Q."/>
            <person name="Zhou Y."/>
        </authorList>
    </citation>
    <scope>NUCLEOTIDE SEQUENCE</scope>
    <source>
        <strain evidence="11">CGMCC 1.15290</strain>
    </source>
</reference>
<dbReference type="InterPro" id="IPR004446">
    <property type="entry name" value="Heptose_bisP_phosphatase"/>
</dbReference>
<comment type="subcellular location">
    <subcellularLocation>
        <location evidence="1 7">Cytoplasm</location>
    </subcellularLocation>
</comment>
<evidence type="ECO:0000256" key="4">
    <source>
        <dbReference type="ARBA" id="ARBA00022801"/>
    </source>
</evidence>
<evidence type="ECO:0000256" key="10">
    <source>
        <dbReference type="PIRSR" id="PIRSR004682-4"/>
    </source>
</evidence>
<dbReference type="Proteomes" id="UP000627292">
    <property type="component" value="Unassembled WGS sequence"/>
</dbReference>
<evidence type="ECO:0000256" key="2">
    <source>
        <dbReference type="ARBA" id="ARBA00022490"/>
    </source>
</evidence>
<evidence type="ECO:0000256" key="6">
    <source>
        <dbReference type="ARBA" id="ARBA00031828"/>
    </source>
</evidence>
<evidence type="ECO:0000256" key="8">
    <source>
        <dbReference type="PIRSR" id="PIRSR004682-1"/>
    </source>
</evidence>
<keyword evidence="2 7" id="KW-0963">Cytoplasm</keyword>
<name>A0A917J0I4_9BACT</name>
<dbReference type="EC" id="3.1.3.-" evidence="7"/>
<comment type="similarity">
    <text evidence="7">Belongs to the gmhB family.</text>
</comment>
<gene>
    <name evidence="11" type="primary">gmhB</name>
    <name evidence="11" type="ORF">GCM10011379_31630</name>
</gene>
<keyword evidence="12" id="KW-1185">Reference proteome</keyword>
<feature type="site" description="Contributes to substrate recognition" evidence="9">
    <location>
        <position position="104"/>
    </location>
</feature>
<evidence type="ECO:0000256" key="9">
    <source>
        <dbReference type="PIRSR" id="PIRSR004682-3"/>
    </source>
</evidence>
<feature type="binding site" evidence="10">
    <location>
        <position position="11"/>
    </location>
    <ligand>
        <name>Mg(2+)</name>
        <dbReference type="ChEBI" id="CHEBI:18420"/>
    </ligand>
</feature>
<dbReference type="GO" id="GO:0046872">
    <property type="term" value="F:metal ion binding"/>
    <property type="evidence" value="ECO:0007669"/>
    <property type="project" value="UniProtKB-KW"/>
</dbReference>
<evidence type="ECO:0000313" key="11">
    <source>
        <dbReference type="EMBL" id="GGH71851.1"/>
    </source>
</evidence>
<dbReference type="SUPFAM" id="SSF56784">
    <property type="entry name" value="HAD-like"/>
    <property type="match status" value="1"/>
</dbReference>
<protein>
    <recommendedName>
        <fullName evidence="6 7">D,D-heptose 1,7-bisphosphate phosphatase</fullName>
        <ecNumber evidence="7">3.1.3.-</ecNumber>
    </recommendedName>
</protein>